<protein>
    <recommendedName>
        <fullName evidence="4">Alanine racemase</fullName>
        <ecNumber evidence="4">5.1.1.1</ecNumber>
    </recommendedName>
</protein>
<dbReference type="SUPFAM" id="SSF51419">
    <property type="entry name" value="PLP-binding barrel"/>
    <property type="match status" value="1"/>
</dbReference>
<dbReference type="InterPro" id="IPR009006">
    <property type="entry name" value="Ala_racemase/Decarboxylase_C"/>
</dbReference>
<reference evidence="6 7" key="1">
    <citation type="submission" date="2019-03" db="EMBL/GenBank/DDBJ databases">
        <title>Complete Genome Sequence of Leuconostoc kimchii strain NKJ218 Isolated from Homemade Kimchi.</title>
        <authorList>
            <person name="Jung J.Y."/>
            <person name="Jin H.M."/>
            <person name="Jung J.-W."/>
            <person name="Lee S.-Y."/>
            <person name="Ryu B.-G."/>
            <person name="Han S.-S."/>
            <person name="Kang H.K."/>
            <person name="Choi H.W."/>
            <person name="Chung E.J."/>
            <person name="Choi K.-M."/>
        </authorList>
    </citation>
    <scope>NUCLEOTIDE SEQUENCE [LARGE SCALE GENOMIC DNA]</scope>
    <source>
        <strain evidence="6 7">NKJ218</strain>
    </source>
</reference>
<comment type="cofactor">
    <cofactor evidence="1 4">
        <name>pyridoxal 5'-phosphate</name>
        <dbReference type="ChEBI" id="CHEBI:597326"/>
    </cofactor>
</comment>
<evidence type="ECO:0000313" key="6">
    <source>
        <dbReference type="EMBL" id="QBR48423.1"/>
    </source>
</evidence>
<dbReference type="EC" id="5.1.1.1" evidence="4"/>
<dbReference type="PANTHER" id="PTHR30511:SF0">
    <property type="entry name" value="ALANINE RACEMASE, CATABOLIC-RELATED"/>
    <property type="match status" value="1"/>
</dbReference>
<dbReference type="Gene3D" id="3.20.20.10">
    <property type="entry name" value="Alanine racemase"/>
    <property type="match status" value="1"/>
</dbReference>
<dbReference type="SMART" id="SM01005">
    <property type="entry name" value="Ala_racemase_C"/>
    <property type="match status" value="1"/>
</dbReference>
<evidence type="ECO:0000259" key="5">
    <source>
        <dbReference type="SMART" id="SM01005"/>
    </source>
</evidence>
<proteinExistence type="inferred from homology"/>
<evidence type="ECO:0000256" key="3">
    <source>
        <dbReference type="ARBA" id="ARBA00023235"/>
    </source>
</evidence>
<dbReference type="InterPro" id="IPR011079">
    <property type="entry name" value="Ala_racemase_C"/>
</dbReference>
<dbReference type="GO" id="GO:0008784">
    <property type="term" value="F:alanine racemase activity"/>
    <property type="evidence" value="ECO:0007669"/>
    <property type="project" value="UniProtKB-EC"/>
</dbReference>
<dbReference type="EMBL" id="CP037939">
    <property type="protein sequence ID" value="QBR48423.1"/>
    <property type="molecule type" value="Genomic_DNA"/>
</dbReference>
<feature type="modified residue" description="N6-(pyridoxal phosphate)lysine" evidence="4">
    <location>
        <position position="42"/>
    </location>
</feature>
<sequence length="374" mass="41472">MIENDNVVTRPTWIEIDLKAIQYNARLIMKHADATRMIAVVKADAYGHGAVAVTKALYDIGIRDFAVATISEALILRQEVDHDDFNILLLGVQDVSQVKLMVENRLMPAVGTLEWLYQAVSFLTDSQILDVHLAVDTGMGRMGANSQADVTELYHFIQKSSQLRLNGVFTHFATADDDNEAYYKQQVTKLYQWVNGAGIPKKYWHLANSGSALWHHNEIDTDTIRVGSVLYGFNPGSPALDMSIKLKNVLSLKSRMGAVHQLQAGESVSYGATYTAEHAQWVATLPIGYADGYLRRMGGMKVLVSGEEAQVVGRITMDQIVIALDKQYPVGTEVTLIGRDGDEKITIEDFATYAGTIPHEILTSFGVRLPRIYH</sequence>
<feature type="active site" description="Proton acceptor; specific for D-alanine" evidence="4">
    <location>
        <position position="42"/>
    </location>
</feature>
<evidence type="ECO:0000256" key="1">
    <source>
        <dbReference type="ARBA" id="ARBA00001933"/>
    </source>
</evidence>
<dbReference type="HAMAP" id="MF_01201">
    <property type="entry name" value="Ala_racemase"/>
    <property type="match status" value="1"/>
</dbReference>
<gene>
    <name evidence="6" type="primary">alr</name>
    <name evidence="6" type="ORF">EW139_02090</name>
</gene>
<keyword evidence="7" id="KW-1185">Reference proteome</keyword>
<evidence type="ECO:0000256" key="2">
    <source>
        <dbReference type="ARBA" id="ARBA00022898"/>
    </source>
</evidence>
<evidence type="ECO:0000313" key="7">
    <source>
        <dbReference type="Proteomes" id="UP000295756"/>
    </source>
</evidence>
<dbReference type="CDD" id="cd00430">
    <property type="entry name" value="PLPDE_III_AR"/>
    <property type="match status" value="1"/>
</dbReference>
<keyword evidence="3 4" id="KW-0413">Isomerase</keyword>
<name>A0ABX5SN07_9LACO</name>
<comment type="pathway">
    <text evidence="4">Amino-acid biosynthesis; D-alanine biosynthesis; D-alanine from L-alanine: step 1/1.</text>
</comment>
<keyword evidence="2 4" id="KW-0663">Pyridoxal phosphate</keyword>
<dbReference type="Pfam" id="PF00842">
    <property type="entry name" value="Ala_racemase_C"/>
    <property type="match status" value="1"/>
</dbReference>
<dbReference type="InterPro" id="IPR001608">
    <property type="entry name" value="Ala_racemase_N"/>
</dbReference>
<comment type="similarity">
    <text evidence="4">Belongs to the alanine racemase family.</text>
</comment>
<feature type="domain" description="Alanine racemase C-terminal" evidence="5">
    <location>
        <begin position="249"/>
        <end position="374"/>
    </location>
</feature>
<dbReference type="InterPro" id="IPR020622">
    <property type="entry name" value="Ala_racemase_pyridoxalP-BS"/>
</dbReference>
<accession>A0ABX5SN07</accession>
<dbReference type="PANTHER" id="PTHR30511">
    <property type="entry name" value="ALANINE RACEMASE"/>
    <property type="match status" value="1"/>
</dbReference>
<dbReference type="InterPro" id="IPR029066">
    <property type="entry name" value="PLP-binding_barrel"/>
</dbReference>
<comment type="function">
    <text evidence="4">Catalyzes the interconversion of L-alanine and D-alanine. May also act on other amino acids.</text>
</comment>
<comment type="catalytic activity">
    <reaction evidence="4">
        <text>L-alanine = D-alanine</text>
        <dbReference type="Rhea" id="RHEA:20249"/>
        <dbReference type="ChEBI" id="CHEBI:57416"/>
        <dbReference type="ChEBI" id="CHEBI:57972"/>
        <dbReference type="EC" id="5.1.1.1"/>
    </reaction>
</comment>
<feature type="binding site" evidence="4">
    <location>
        <position position="317"/>
    </location>
    <ligand>
        <name>substrate</name>
    </ligand>
</feature>
<dbReference type="NCBIfam" id="TIGR00492">
    <property type="entry name" value="alr"/>
    <property type="match status" value="1"/>
</dbReference>
<dbReference type="SUPFAM" id="SSF50621">
    <property type="entry name" value="Alanine racemase C-terminal domain-like"/>
    <property type="match status" value="1"/>
</dbReference>
<organism evidence="6 7">
    <name type="scientific">Leuconostoc kimchii</name>
    <dbReference type="NCBI Taxonomy" id="136609"/>
    <lineage>
        <taxon>Bacteria</taxon>
        <taxon>Bacillati</taxon>
        <taxon>Bacillota</taxon>
        <taxon>Bacilli</taxon>
        <taxon>Lactobacillales</taxon>
        <taxon>Lactobacillaceae</taxon>
        <taxon>Leuconostoc</taxon>
    </lineage>
</organism>
<dbReference type="PROSITE" id="PS00395">
    <property type="entry name" value="ALANINE_RACEMASE"/>
    <property type="match status" value="1"/>
</dbReference>
<dbReference type="PRINTS" id="PR00992">
    <property type="entry name" value="ALARACEMASE"/>
</dbReference>
<dbReference type="Pfam" id="PF01168">
    <property type="entry name" value="Ala_racemase_N"/>
    <property type="match status" value="1"/>
</dbReference>
<evidence type="ECO:0000256" key="4">
    <source>
        <dbReference type="HAMAP-Rule" id="MF_01201"/>
    </source>
</evidence>
<dbReference type="InterPro" id="IPR000821">
    <property type="entry name" value="Ala_racemase"/>
</dbReference>
<dbReference type="Gene3D" id="2.40.37.10">
    <property type="entry name" value="Lyase, Ornithine Decarboxylase, Chain A, domain 1"/>
    <property type="match status" value="1"/>
</dbReference>
<feature type="binding site" evidence="4">
    <location>
        <position position="141"/>
    </location>
    <ligand>
        <name>substrate</name>
    </ligand>
</feature>
<dbReference type="Proteomes" id="UP000295756">
    <property type="component" value="Chromosome"/>
</dbReference>
<feature type="active site" description="Proton acceptor; specific for L-alanine" evidence="4">
    <location>
        <position position="270"/>
    </location>
</feature>